<dbReference type="InterPro" id="IPR038078">
    <property type="entry name" value="PhoU-like_sf"/>
</dbReference>
<dbReference type="Gene3D" id="1.20.58.220">
    <property type="entry name" value="Phosphate transport system protein phou homolog 2, domain 2"/>
    <property type="match status" value="1"/>
</dbReference>
<dbReference type="PANTHER" id="PTHR37298">
    <property type="entry name" value="UPF0111 PROTEIN YKAA"/>
    <property type="match status" value="1"/>
</dbReference>
<keyword evidence="2" id="KW-1185">Reference proteome</keyword>
<reference evidence="1 2" key="1">
    <citation type="submission" date="2016-10" db="EMBL/GenBank/DDBJ databases">
        <authorList>
            <person name="de Groot N.N."/>
        </authorList>
    </citation>
    <scope>NUCLEOTIDE SEQUENCE [LARGE SCALE GENOMIC DNA]</scope>
    <source>
        <strain evidence="1 2">DSM 20117</strain>
    </source>
</reference>
<sequence>MKLSLFPQENKSLDLLTEMAGQIPHGVTTLSEILGASADDYDRLAEELHQHDAKVFELHFALMTHVRTSFITPLPREDLFQISRYIVEAYEKLDGAAELIALNRVKRLSTRASEQLEVIARMSELTRDAMGRLSSLLDLDEYYVEMLRLAKRAERTHRNWTAEAQKELKTPNYLRHRDVANQLVEVTKDLRRVSNHVGQILIKES</sequence>
<dbReference type="KEGG" id="acry:AC20117_07905"/>
<dbReference type="RefSeq" id="WP_074700193.1">
    <property type="nucleotide sequence ID" value="NZ_CP018863.1"/>
</dbReference>
<dbReference type="SMR" id="A0A1H1CF92"/>
<dbReference type="OrthoDB" id="9797568at2"/>
<evidence type="ECO:0000313" key="1">
    <source>
        <dbReference type="EMBL" id="SDQ62812.1"/>
    </source>
</evidence>
<organism evidence="1 2">
    <name type="scientific">Crystallibacter crystallopoietes</name>
    <dbReference type="NCBI Taxonomy" id="37928"/>
    <lineage>
        <taxon>Bacteria</taxon>
        <taxon>Bacillati</taxon>
        <taxon>Actinomycetota</taxon>
        <taxon>Actinomycetes</taxon>
        <taxon>Micrococcales</taxon>
        <taxon>Micrococcaceae</taxon>
        <taxon>Crystallibacter</taxon>
    </lineage>
</organism>
<accession>A0A1H1CF92</accession>
<evidence type="ECO:0008006" key="3">
    <source>
        <dbReference type="Google" id="ProtNLM"/>
    </source>
</evidence>
<gene>
    <name evidence="1" type="ORF">SAMN04489742_1892</name>
</gene>
<protein>
    <recommendedName>
        <fullName evidence="3">Phosphate transport regulator (Distant homolog of PhoU)</fullName>
    </recommendedName>
</protein>
<dbReference type="STRING" id="37928.SAMN04489742_1892"/>
<dbReference type="EMBL" id="FNKH01000002">
    <property type="protein sequence ID" value="SDQ62812.1"/>
    <property type="molecule type" value="Genomic_DNA"/>
</dbReference>
<dbReference type="AlphaFoldDB" id="A0A1H1CF92"/>
<dbReference type="PANTHER" id="PTHR37298:SF1">
    <property type="entry name" value="UPF0111 PROTEIN YKAA"/>
    <property type="match status" value="1"/>
</dbReference>
<proteinExistence type="predicted"/>
<name>A0A1H1CF92_9MICC</name>
<evidence type="ECO:0000313" key="2">
    <source>
        <dbReference type="Proteomes" id="UP000181917"/>
    </source>
</evidence>
<dbReference type="InterPro" id="IPR052912">
    <property type="entry name" value="UPF0111_domain"/>
</dbReference>
<dbReference type="Proteomes" id="UP000181917">
    <property type="component" value="Unassembled WGS sequence"/>
</dbReference>